<feature type="domain" description="Exoribonuclease phosphorolytic" evidence="2">
    <location>
        <begin position="65"/>
        <end position="198"/>
    </location>
</feature>
<sequence>SICINEKKERENTLKNIFNQITEKLSVEGDNLPLLKNAYDEICQEAVRNLIIQEKIRVDGRKLDEIRPISCETGVLPRVHGSALFTRGETQALVITTLGTVKDRQFIDTLEEESSERFYLHYNFPPFSVGEVRPRRGQSRREIGHGSLAEMALKAVIPSEEKFPYTIRIVSEILESNGSSSMASVCGGSLSLFDAGVPIKMPVAGVAMGLVKEDENVEILTDILGLEDHYGDMDFKATGTSQGITAIQMDLKIAGISKDTMQNVL</sequence>
<dbReference type="GO" id="GO:0006402">
    <property type="term" value="P:mRNA catabolic process"/>
    <property type="evidence" value="ECO:0007669"/>
    <property type="project" value="InterPro"/>
</dbReference>
<dbReference type="CDD" id="cd11364">
    <property type="entry name" value="RNase_PH_PNPase_2"/>
    <property type="match status" value="1"/>
</dbReference>
<dbReference type="InterPro" id="IPR001247">
    <property type="entry name" value="ExoRNase_PH_dom1"/>
</dbReference>
<dbReference type="FunFam" id="3.30.230.70:FF:000002">
    <property type="entry name" value="Polyribonucleotide nucleotidyltransferase"/>
    <property type="match status" value="1"/>
</dbReference>
<dbReference type="Gene3D" id="3.30.230.70">
    <property type="entry name" value="GHMP Kinase, N-terminal domain"/>
    <property type="match status" value="1"/>
</dbReference>
<proteinExistence type="predicted"/>
<reference evidence="4" key="1">
    <citation type="journal article" date="2014" name="Front. Microbiol.">
        <title>High frequency of phylogenetically diverse reductive dehalogenase-homologous genes in deep subseafloor sedimentary metagenomes.</title>
        <authorList>
            <person name="Kawai M."/>
            <person name="Futagami T."/>
            <person name="Toyoda A."/>
            <person name="Takaki Y."/>
            <person name="Nishi S."/>
            <person name="Hori S."/>
            <person name="Arai W."/>
            <person name="Tsubouchi T."/>
            <person name="Morono Y."/>
            <person name="Uchiyama I."/>
            <person name="Ito T."/>
            <person name="Fujiyama A."/>
            <person name="Inagaki F."/>
            <person name="Takami H."/>
        </authorList>
    </citation>
    <scope>NUCLEOTIDE SEQUENCE</scope>
    <source>
        <strain evidence="4">Expedition CK06-06</strain>
    </source>
</reference>
<name>X1JAD9_9ZZZZ</name>
<keyword evidence="1" id="KW-0694">RNA-binding</keyword>
<feature type="non-terminal residue" evidence="4">
    <location>
        <position position="265"/>
    </location>
</feature>
<dbReference type="GO" id="GO:0003723">
    <property type="term" value="F:RNA binding"/>
    <property type="evidence" value="ECO:0007669"/>
    <property type="project" value="UniProtKB-KW"/>
</dbReference>
<accession>X1JAD9</accession>
<gene>
    <name evidence="4" type="ORF">S03H2_47985</name>
</gene>
<dbReference type="GO" id="GO:0005829">
    <property type="term" value="C:cytosol"/>
    <property type="evidence" value="ECO:0007669"/>
    <property type="project" value="TreeGrafter"/>
</dbReference>
<comment type="caution">
    <text evidence="4">The sequence shown here is derived from an EMBL/GenBank/DDBJ whole genome shotgun (WGS) entry which is preliminary data.</text>
</comment>
<evidence type="ECO:0000259" key="2">
    <source>
        <dbReference type="Pfam" id="PF01138"/>
    </source>
</evidence>
<feature type="domain" description="Polyribonucleotide nucleotidyltransferase RNA-binding" evidence="3">
    <location>
        <begin position="4"/>
        <end position="62"/>
    </location>
</feature>
<evidence type="ECO:0000313" key="4">
    <source>
        <dbReference type="EMBL" id="GAH75339.1"/>
    </source>
</evidence>
<dbReference type="InterPro" id="IPR036345">
    <property type="entry name" value="ExoRNase_PH_dom2_sf"/>
</dbReference>
<dbReference type="InterPro" id="IPR027408">
    <property type="entry name" value="PNPase/RNase_PH_dom_sf"/>
</dbReference>
<dbReference type="SUPFAM" id="SSF55666">
    <property type="entry name" value="Ribonuclease PH domain 2-like"/>
    <property type="match status" value="1"/>
</dbReference>
<dbReference type="EMBL" id="BARU01030216">
    <property type="protein sequence ID" value="GAH75339.1"/>
    <property type="molecule type" value="Genomic_DNA"/>
</dbReference>
<dbReference type="InterPro" id="IPR020568">
    <property type="entry name" value="Ribosomal_Su5_D2-typ_SF"/>
</dbReference>
<dbReference type="PANTHER" id="PTHR11252:SF0">
    <property type="entry name" value="POLYRIBONUCLEOTIDE NUCLEOTIDYLTRANSFERASE 1, MITOCHONDRIAL"/>
    <property type="match status" value="1"/>
</dbReference>
<dbReference type="AlphaFoldDB" id="X1JAD9"/>
<organism evidence="4">
    <name type="scientific">marine sediment metagenome</name>
    <dbReference type="NCBI Taxonomy" id="412755"/>
    <lineage>
        <taxon>unclassified sequences</taxon>
        <taxon>metagenomes</taxon>
        <taxon>ecological metagenomes</taxon>
    </lineage>
</organism>
<evidence type="ECO:0000256" key="1">
    <source>
        <dbReference type="ARBA" id="ARBA00022884"/>
    </source>
</evidence>
<dbReference type="Pfam" id="PF03726">
    <property type="entry name" value="PNPase"/>
    <property type="match status" value="1"/>
</dbReference>
<dbReference type="InterPro" id="IPR015848">
    <property type="entry name" value="PNPase_PH_RNA-bd_bac/org-type"/>
</dbReference>
<dbReference type="GO" id="GO:0006396">
    <property type="term" value="P:RNA processing"/>
    <property type="evidence" value="ECO:0007669"/>
    <property type="project" value="InterPro"/>
</dbReference>
<dbReference type="GO" id="GO:0000175">
    <property type="term" value="F:3'-5'-RNA exonuclease activity"/>
    <property type="evidence" value="ECO:0007669"/>
    <property type="project" value="TreeGrafter"/>
</dbReference>
<dbReference type="PANTHER" id="PTHR11252">
    <property type="entry name" value="POLYRIBONUCLEOTIDE NUCLEOTIDYLTRANSFERASE"/>
    <property type="match status" value="1"/>
</dbReference>
<protein>
    <submittedName>
        <fullName evidence="4">Uncharacterized protein</fullName>
    </submittedName>
</protein>
<dbReference type="SUPFAM" id="SSF54211">
    <property type="entry name" value="Ribosomal protein S5 domain 2-like"/>
    <property type="match status" value="1"/>
</dbReference>
<evidence type="ECO:0000259" key="3">
    <source>
        <dbReference type="Pfam" id="PF03726"/>
    </source>
</evidence>
<feature type="non-terminal residue" evidence="4">
    <location>
        <position position="1"/>
    </location>
</feature>
<dbReference type="Pfam" id="PF01138">
    <property type="entry name" value="RNase_PH"/>
    <property type="match status" value="1"/>
</dbReference>
<dbReference type="InterPro" id="IPR012162">
    <property type="entry name" value="PNPase"/>
</dbReference>
<dbReference type="GO" id="GO:0004654">
    <property type="term" value="F:polyribonucleotide nucleotidyltransferase activity"/>
    <property type="evidence" value="ECO:0007669"/>
    <property type="project" value="InterPro"/>
</dbReference>